<accession>A0AAN7ZDW8</accession>
<reference evidence="1 2" key="1">
    <citation type="submission" date="2023-10" db="EMBL/GenBank/DDBJ databases">
        <title>Draft genome sequence of Xylaria bambusicola isolate GMP-LS, the root and basal stem rot pathogen of sugarcane in Indonesia.</title>
        <authorList>
            <person name="Selvaraj P."/>
            <person name="Muralishankar V."/>
            <person name="Muruganantham S."/>
            <person name="Sp S."/>
            <person name="Haryani S."/>
            <person name="Lau K.J.X."/>
            <person name="Naqvi N.I."/>
        </authorList>
    </citation>
    <scope>NUCLEOTIDE SEQUENCE [LARGE SCALE GENOMIC DNA]</scope>
    <source>
        <strain evidence="1">GMP-LS</strain>
    </source>
</reference>
<keyword evidence="2" id="KW-1185">Reference proteome</keyword>
<comment type="caution">
    <text evidence="1">The sequence shown here is derived from an EMBL/GenBank/DDBJ whole genome shotgun (WGS) entry which is preliminary data.</text>
</comment>
<dbReference type="Proteomes" id="UP001305414">
    <property type="component" value="Unassembled WGS sequence"/>
</dbReference>
<organism evidence="1 2">
    <name type="scientific">Xylaria bambusicola</name>
    <dbReference type="NCBI Taxonomy" id="326684"/>
    <lineage>
        <taxon>Eukaryota</taxon>
        <taxon>Fungi</taxon>
        <taxon>Dikarya</taxon>
        <taxon>Ascomycota</taxon>
        <taxon>Pezizomycotina</taxon>
        <taxon>Sordariomycetes</taxon>
        <taxon>Xylariomycetidae</taxon>
        <taxon>Xylariales</taxon>
        <taxon>Xylariaceae</taxon>
        <taxon>Xylaria</taxon>
    </lineage>
</organism>
<name>A0AAN7ZDW8_9PEZI</name>
<protein>
    <submittedName>
        <fullName evidence="1">Uncharacterized protein</fullName>
    </submittedName>
</protein>
<proteinExistence type="predicted"/>
<evidence type="ECO:0000313" key="2">
    <source>
        <dbReference type="Proteomes" id="UP001305414"/>
    </source>
</evidence>
<dbReference type="EMBL" id="JAWHQM010000092">
    <property type="protein sequence ID" value="KAK5637101.1"/>
    <property type="molecule type" value="Genomic_DNA"/>
</dbReference>
<dbReference type="AlphaFoldDB" id="A0AAN7ZDW8"/>
<evidence type="ECO:0000313" key="1">
    <source>
        <dbReference type="EMBL" id="KAK5637101.1"/>
    </source>
</evidence>
<sequence>MAREGVFYCIKEFLVHRAGAWPPFPWHSSFPSRGGGGNPFGIELFDEAVGLGWGEVPPPRGCPNSS</sequence>
<gene>
    <name evidence="1" type="ORF">RRF57_012812</name>
</gene>